<sequence>MKITEVKYRPETLIQQLLSVWESSVKATHLFLSEKKIADIRQYVPQALTEVQRLLIIETETHIPVGFLGVNNQHLEMLFVADEERGKGYGKNYLAMELKITQLMISPLMNKIPWLRDFMNI</sequence>
<organism evidence="1 2">
    <name type="scientific">Lentilactobacillus senioris DSM 24302 = JCM 17472</name>
    <dbReference type="NCBI Taxonomy" id="1423802"/>
    <lineage>
        <taxon>Bacteria</taxon>
        <taxon>Bacillati</taxon>
        <taxon>Bacillota</taxon>
        <taxon>Bacilli</taxon>
        <taxon>Lactobacillales</taxon>
        <taxon>Lactobacillaceae</taxon>
        <taxon>Lentilactobacillus</taxon>
    </lineage>
</organism>
<protein>
    <recommendedName>
        <fullName evidence="3">N-acetyltransferase domain-containing protein</fullName>
    </recommendedName>
</protein>
<dbReference type="AlphaFoldDB" id="A0A0R2CRS3"/>
<name>A0A0R2CRS3_9LACO</name>
<dbReference type="STRING" id="1423802.FC56_GL001247"/>
<dbReference type="SUPFAM" id="SSF55729">
    <property type="entry name" value="Acyl-CoA N-acyltransferases (Nat)"/>
    <property type="match status" value="1"/>
</dbReference>
<comment type="caution">
    <text evidence="1">The sequence shown here is derived from an EMBL/GenBank/DDBJ whole genome shotgun (WGS) entry which is preliminary data.</text>
</comment>
<gene>
    <name evidence="1" type="ORF">FC56_GL001247</name>
</gene>
<evidence type="ECO:0000313" key="2">
    <source>
        <dbReference type="Proteomes" id="UP000051256"/>
    </source>
</evidence>
<dbReference type="PATRIC" id="fig|1423802.4.peg.1265"/>
<dbReference type="Proteomes" id="UP000051256">
    <property type="component" value="Unassembled WGS sequence"/>
</dbReference>
<proteinExistence type="predicted"/>
<evidence type="ECO:0008006" key="3">
    <source>
        <dbReference type="Google" id="ProtNLM"/>
    </source>
</evidence>
<dbReference type="InterPro" id="IPR016181">
    <property type="entry name" value="Acyl_CoA_acyltransferase"/>
</dbReference>
<accession>A0A0R2CRS3</accession>
<evidence type="ECO:0000313" key="1">
    <source>
        <dbReference type="EMBL" id="KRM94295.1"/>
    </source>
</evidence>
<dbReference type="Gene3D" id="3.40.630.30">
    <property type="match status" value="1"/>
</dbReference>
<reference evidence="1 2" key="1">
    <citation type="journal article" date="2015" name="Genome Announc.">
        <title>Expanding the biotechnology potential of lactobacilli through comparative genomics of 213 strains and associated genera.</title>
        <authorList>
            <person name="Sun Z."/>
            <person name="Harris H.M."/>
            <person name="McCann A."/>
            <person name="Guo C."/>
            <person name="Argimon S."/>
            <person name="Zhang W."/>
            <person name="Yang X."/>
            <person name="Jeffery I.B."/>
            <person name="Cooney J.C."/>
            <person name="Kagawa T.F."/>
            <person name="Liu W."/>
            <person name="Song Y."/>
            <person name="Salvetti E."/>
            <person name="Wrobel A."/>
            <person name="Rasinkangas P."/>
            <person name="Parkhill J."/>
            <person name="Rea M.C."/>
            <person name="O'Sullivan O."/>
            <person name="Ritari J."/>
            <person name="Douillard F.P."/>
            <person name="Paul Ross R."/>
            <person name="Yang R."/>
            <person name="Briner A.E."/>
            <person name="Felis G.E."/>
            <person name="de Vos W.M."/>
            <person name="Barrangou R."/>
            <person name="Klaenhammer T.R."/>
            <person name="Caufield P.W."/>
            <person name="Cui Y."/>
            <person name="Zhang H."/>
            <person name="O'Toole P.W."/>
        </authorList>
    </citation>
    <scope>NUCLEOTIDE SEQUENCE [LARGE SCALE GENOMIC DNA]</scope>
    <source>
        <strain evidence="1 2">DSM 24302</strain>
    </source>
</reference>
<dbReference type="EMBL" id="AYZR01000004">
    <property type="protein sequence ID" value="KRM94295.1"/>
    <property type="molecule type" value="Genomic_DNA"/>
</dbReference>
<keyword evidence="2" id="KW-1185">Reference proteome</keyword>